<dbReference type="InterPro" id="IPR010666">
    <property type="entry name" value="Znf_GRF"/>
</dbReference>
<evidence type="ECO:0000259" key="6">
    <source>
        <dbReference type="PROSITE" id="PS51999"/>
    </source>
</evidence>
<dbReference type="EMBL" id="OIVN01000669">
    <property type="protein sequence ID" value="SPC83816.1"/>
    <property type="molecule type" value="Genomic_DNA"/>
</dbReference>
<dbReference type="Pfam" id="PF06839">
    <property type="entry name" value="Zn_ribbon_GRF"/>
    <property type="match status" value="1"/>
</dbReference>
<evidence type="ECO:0000313" key="7">
    <source>
        <dbReference type="EMBL" id="SPC83816.1"/>
    </source>
</evidence>
<sequence>MISPLRGLMPSSSTSSSLSSRIRLCHCKEKLVKVTSWTAQNLGRRFYGCVNYWSGNECNYFEWADDVICERSKEVICEQIEKIASLSVELAKSKNRENAVSVKAEKLKMKLNVVSVCLALSWVIIGLYILMIVAIVVSLNKGVSVLIEDAAALGVVDTLALGVGDAATALGAPGTVAGAAALEDASGTALAASTSTTGVNAIVRCTVEPPTLP</sequence>
<evidence type="ECO:0000256" key="4">
    <source>
        <dbReference type="PROSITE-ProRule" id="PRU01343"/>
    </source>
</evidence>
<feature type="transmembrane region" description="Helical" evidence="5">
    <location>
        <begin position="113"/>
        <end position="137"/>
    </location>
</feature>
<dbReference type="PANTHER" id="PTHR33248">
    <property type="entry name" value="ZINC ION-BINDING PROTEIN"/>
    <property type="match status" value="1"/>
</dbReference>
<reference evidence="7" key="1">
    <citation type="submission" date="2018-02" db="EMBL/GenBank/DDBJ databases">
        <authorList>
            <person name="Cohen D.B."/>
            <person name="Kent A.D."/>
        </authorList>
    </citation>
    <scope>NUCLEOTIDE SEQUENCE</scope>
</reference>
<name>A0A2N9EYK1_FAGSY</name>
<keyword evidence="3" id="KW-0862">Zinc</keyword>
<protein>
    <recommendedName>
        <fullName evidence="6">GRF-type domain-containing protein</fullName>
    </recommendedName>
</protein>
<dbReference type="AlphaFoldDB" id="A0A2N9EYK1"/>
<keyword evidence="1" id="KW-0479">Metal-binding</keyword>
<keyword evidence="5" id="KW-0472">Membrane</keyword>
<organism evidence="7">
    <name type="scientific">Fagus sylvatica</name>
    <name type="common">Beechnut</name>
    <dbReference type="NCBI Taxonomy" id="28930"/>
    <lineage>
        <taxon>Eukaryota</taxon>
        <taxon>Viridiplantae</taxon>
        <taxon>Streptophyta</taxon>
        <taxon>Embryophyta</taxon>
        <taxon>Tracheophyta</taxon>
        <taxon>Spermatophyta</taxon>
        <taxon>Magnoliopsida</taxon>
        <taxon>eudicotyledons</taxon>
        <taxon>Gunneridae</taxon>
        <taxon>Pentapetalae</taxon>
        <taxon>rosids</taxon>
        <taxon>fabids</taxon>
        <taxon>Fagales</taxon>
        <taxon>Fagaceae</taxon>
        <taxon>Fagus</taxon>
    </lineage>
</organism>
<evidence type="ECO:0000256" key="1">
    <source>
        <dbReference type="ARBA" id="ARBA00022723"/>
    </source>
</evidence>
<gene>
    <name evidence="7" type="ORF">FSB_LOCUS11698</name>
</gene>
<evidence type="ECO:0000256" key="5">
    <source>
        <dbReference type="SAM" id="Phobius"/>
    </source>
</evidence>
<evidence type="ECO:0000256" key="2">
    <source>
        <dbReference type="ARBA" id="ARBA00022771"/>
    </source>
</evidence>
<evidence type="ECO:0000256" key="3">
    <source>
        <dbReference type="ARBA" id="ARBA00022833"/>
    </source>
</evidence>
<dbReference type="PROSITE" id="PS51999">
    <property type="entry name" value="ZF_GRF"/>
    <property type="match status" value="1"/>
</dbReference>
<keyword evidence="5" id="KW-0812">Transmembrane</keyword>
<keyword evidence="2 4" id="KW-0863">Zinc-finger</keyword>
<dbReference type="GO" id="GO:0008270">
    <property type="term" value="F:zinc ion binding"/>
    <property type="evidence" value="ECO:0007669"/>
    <property type="project" value="UniProtKB-KW"/>
</dbReference>
<proteinExistence type="predicted"/>
<accession>A0A2N9EYK1</accession>
<keyword evidence="5" id="KW-1133">Transmembrane helix</keyword>
<feature type="domain" description="GRF-type" evidence="6">
    <location>
        <begin position="25"/>
        <end position="67"/>
    </location>
</feature>